<accession>A0A1Y1S4N4</accession>
<dbReference type="Proteomes" id="UP000192639">
    <property type="component" value="Unassembled WGS sequence"/>
</dbReference>
<organism evidence="2 3">
    <name type="scientific">Enterospora canceri</name>
    <dbReference type="NCBI Taxonomy" id="1081671"/>
    <lineage>
        <taxon>Eukaryota</taxon>
        <taxon>Fungi</taxon>
        <taxon>Fungi incertae sedis</taxon>
        <taxon>Microsporidia</taxon>
        <taxon>Enterocytozoonidae</taxon>
        <taxon>Enterospora</taxon>
    </lineage>
</organism>
<comment type="caution">
    <text evidence="2">The sequence shown here is derived from an EMBL/GenBank/DDBJ whole genome shotgun (WGS) entry which is preliminary data.</text>
</comment>
<feature type="coiled-coil region" evidence="1">
    <location>
        <begin position="122"/>
        <end position="178"/>
    </location>
</feature>
<keyword evidence="1" id="KW-0175">Coiled coil</keyword>
<keyword evidence="3" id="KW-1185">Reference proteome</keyword>
<feature type="coiled-coil region" evidence="1">
    <location>
        <begin position="32"/>
        <end position="75"/>
    </location>
</feature>
<dbReference type="OrthoDB" id="2196032at2759"/>
<dbReference type="AlphaFoldDB" id="A0A1Y1S4N4"/>
<dbReference type="EMBL" id="LWDP01000097">
    <property type="protein sequence ID" value="ORD93369.1"/>
    <property type="molecule type" value="Genomic_DNA"/>
</dbReference>
<evidence type="ECO:0000256" key="1">
    <source>
        <dbReference type="SAM" id="Coils"/>
    </source>
</evidence>
<evidence type="ECO:0000313" key="3">
    <source>
        <dbReference type="Proteomes" id="UP000192639"/>
    </source>
</evidence>
<evidence type="ECO:0000313" key="2">
    <source>
        <dbReference type="EMBL" id="ORD93369.1"/>
    </source>
</evidence>
<sequence length="393" mass="46748">MYKYALGYHLHALSITFNKLLDPKMSRFFHVNGNASEENKKTEKHIEEKETQEILSKQDRKLREIEQKAKSLIEMTNTKQFEKDFRKFIQDLKKYVNKGSALPDIVQEVFNKASSKQSIKLIDEFNNSLKTVEEETHEISRKVEIKPKELTLSEILDLEDELEKRTLLEERIDNIETLLSLYNIYATNNEYGKMINILKRVKTFKCNKAEYIKKNIRKYIQKFIQCDDYCDELLELFEMYDLQDEILYVKYFKQNKIVETDNELFKMVYEIKQGNTDGIDVSNCNKPDTMIESIVYEYLAKELIKNGDYEKALSLYELFNDRFDDDKLILTLLTGRRESEIFRTFLEEFKTFAENPFLLKSGDRRMEINIAFYLMNQNVMSISRSILVNLLNK</sequence>
<name>A0A1Y1S4N4_9MICR</name>
<dbReference type="VEuPathDB" id="MicrosporidiaDB:ECANGB1_11"/>
<protein>
    <submittedName>
        <fullName evidence="2">Uncharacterized protein</fullName>
    </submittedName>
</protein>
<reference evidence="2 3" key="1">
    <citation type="journal article" date="2017" name="Environ. Microbiol.">
        <title>Decay of the glycolytic pathway and adaptation to intranuclear parasitism within Enterocytozoonidae microsporidia.</title>
        <authorList>
            <person name="Wiredu Boakye D."/>
            <person name="Jaroenlak P."/>
            <person name="Prachumwat A."/>
            <person name="Williams T.A."/>
            <person name="Bateman K.S."/>
            <person name="Itsathitphaisarn O."/>
            <person name="Sritunyalucksana K."/>
            <person name="Paszkiewicz K.H."/>
            <person name="Moore K.A."/>
            <person name="Stentiford G.D."/>
            <person name="Williams B.A."/>
        </authorList>
    </citation>
    <scope>NUCLEOTIDE SEQUENCE [LARGE SCALE GENOMIC DNA]</scope>
    <source>
        <strain evidence="2 3">GB1</strain>
    </source>
</reference>
<proteinExistence type="predicted"/>
<gene>
    <name evidence="2" type="ORF">ECANGB1_11</name>
</gene>